<protein>
    <recommendedName>
        <fullName evidence="6">Peroxidase</fullName>
    </recommendedName>
</protein>
<keyword evidence="1" id="KW-0575">Peroxidase</keyword>
<name>A0ABN8AY94_CHISP</name>
<dbReference type="InterPro" id="IPR019791">
    <property type="entry name" value="Haem_peroxidase_animal"/>
</dbReference>
<dbReference type="PRINTS" id="PR00457">
    <property type="entry name" value="ANPEROXIDASE"/>
</dbReference>
<feature type="chain" id="PRO_5047046503" description="Peroxidase" evidence="3">
    <location>
        <begin position="17"/>
        <end position="702"/>
    </location>
</feature>
<dbReference type="Pfam" id="PF03098">
    <property type="entry name" value="An_peroxidase"/>
    <property type="match status" value="1"/>
</dbReference>
<reference evidence="4" key="1">
    <citation type="submission" date="2021-12" db="EMBL/GenBank/DDBJ databases">
        <authorList>
            <person name="King R."/>
        </authorList>
    </citation>
    <scope>NUCLEOTIDE SEQUENCE</scope>
</reference>
<accession>A0ABN8AY94</accession>
<evidence type="ECO:0000313" key="5">
    <source>
        <dbReference type="Proteomes" id="UP001153292"/>
    </source>
</evidence>
<keyword evidence="1" id="KW-0560">Oxidoreductase</keyword>
<feature type="signal peptide" evidence="3">
    <location>
        <begin position="1"/>
        <end position="16"/>
    </location>
</feature>
<dbReference type="CDD" id="cd09823">
    <property type="entry name" value="peroxinectin_like"/>
    <property type="match status" value="1"/>
</dbReference>
<dbReference type="InterPro" id="IPR010255">
    <property type="entry name" value="Haem_peroxidase_sf"/>
</dbReference>
<evidence type="ECO:0000256" key="3">
    <source>
        <dbReference type="SAM" id="SignalP"/>
    </source>
</evidence>
<sequence length="702" mass="77265">MSKVCLLLALCGYAQCLTQGSFQAQGFFSGFAHPFQQPGSGAEFARLIATGSTAQRLPVNGFGSPLEQYQDQGDGTIPSFSNPPPPLGSGQDPATRTCGLAPPVCTKSRYRTIDGSCNNLARPTWGVPQTPYGRLVPYKYGDGISSWPVAASGLPLPNAREISVRLFPDRQLIDPLFSLVTQQWGQIITHDMSLTAGVAQTRSNESSYGASPRKGDKDMVTCCDDNGQLAPDAGTNPTCAPILIPPNDPVHGPQGTRCMNFVRTASTRSRGCSPPNVPAQPITTVTAYMDMSLVYGSSATQAAPLRALQGGRLLTVVRRGREWPPQDPNITLTCESAQSPNEPCYLTGDIRVNQSPQLAVLQVILMREHNRIADTLGSLNPQWGDEIIFQEARRILIAITQHINYYEYLPILLGHDNMIKNKLIYPGVHGYVNDYNPNVDPSVLDEHATAAFRHFHTLIRGFLKLFTESRALRGSVRISDWFNRPLILELNNAFEDLARGFTVQSQDYSDQFWDSEITQFLFKRNNTFGGDLRATDIQRGRDHGLGSYVATRAACGLPVPKSFHDLLDFISPENVRVLQSMYQSILDVEIVVAGSLEHNVPGALAGPTFLCILTEQFYRTRVGDRFFYENGADQEIAFTPSQLDSIREGASIARLICDNADGVRAMQPRAFERIGHGNQLVSCDALPFVDLTLWQESSYVKK</sequence>
<evidence type="ECO:0000313" key="4">
    <source>
        <dbReference type="EMBL" id="CAH0399184.1"/>
    </source>
</evidence>
<dbReference type="PANTHER" id="PTHR11475:SF86">
    <property type="entry name" value="PEROXIDASE"/>
    <property type="match status" value="1"/>
</dbReference>
<dbReference type="InterPro" id="IPR037120">
    <property type="entry name" value="Haem_peroxidase_sf_animal"/>
</dbReference>
<keyword evidence="5" id="KW-1185">Reference proteome</keyword>
<dbReference type="SUPFAM" id="SSF48113">
    <property type="entry name" value="Heme-dependent peroxidases"/>
    <property type="match status" value="1"/>
</dbReference>
<keyword evidence="3" id="KW-0732">Signal</keyword>
<dbReference type="PANTHER" id="PTHR11475">
    <property type="entry name" value="OXIDASE/PEROXIDASE"/>
    <property type="match status" value="1"/>
</dbReference>
<dbReference type="EMBL" id="OU963906">
    <property type="protein sequence ID" value="CAH0399184.1"/>
    <property type="molecule type" value="Genomic_DNA"/>
</dbReference>
<proteinExistence type="predicted"/>
<evidence type="ECO:0000256" key="2">
    <source>
        <dbReference type="SAM" id="MobiDB-lite"/>
    </source>
</evidence>
<evidence type="ECO:0000256" key="1">
    <source>
        <dbReference type="ARBA" id="ARBA00022559"/>
    </source>
</evidence>
<organism evidence="4 5">
    <name type="scientific">Chilo suppressalis</name>
    <name type="common">Asiatic rice borer moth</name>
    <dbReference type="NCBI Taxonomy" id="168631"/>
    <lineage>
        <taxon>Eukaryota</taxon>
        <taxon>Metazoa</taxon>
        <taxon>Ecdysozoa</taxon>
        <taxon>Arthropoda</taxon>
        <taxon>Hexapoda</taxon>
        <taxon>Insecta</taxon>
        <taxon>Pterygota</taxon>
        <taxon>Neoptera</taxon>
        <taxon>Endopterygota</taxon>
        <taxon>Lepidoptera</taxon>
        <taxon>Glossata</taxon>
        <taxon>Ditrysia</taxon>
        <taxon>Pyraloidea</taxon>
        <taxon>Crambidae</taxon>
        <taxon>Crambinae</taxon>
        <taxon>Chilo</taxon>
    </lineage>
</organism>
<evidence type="ECO:0008006" key="6">
    <source>
        <dbReference type="Google" id="ProtNLM"/>
    </source>
</evidence>
<gene>
    <name evidence="4" type="ORF">CHILSU_LOCUS2318</name>
</gene>
<dbReference type="Gene3D" id="1.10.640.10">
    <property type="entry name" value="Haem peroxidase domain superfamily, animal type"/>
    <property type="match status" value="1"/>
</dbReference>
<dbReference type="Proteomes" id="UP001153292">
    <property type="component" value="Chromosome 13"/>
</dbReference>
<feature type="region of interest" description="Disordered" evidence="2">
    <location>
        <begin position="70"/>
        <end position="95"/>
    </location>
</feature>